<dbReference type="Pfam" id="PF00392">
    <property type="entry name" value="GntR"/>
    <property type="match status" value="1"/>
</dbReference>
<dbReference type="InterPro" id="IPR008920">
    <property type="entry name" value="TF_FadR/GntR_C"/>
</dbReference>
<dbReference type="Proteomes" id="UP000537260">
    <property type="component" value="Unassembled WGS sequence"/>
</dbReference>
<dbReference type="Gene3D" id="1.20.120.530">
    <property type="entry name" value="GntR ligand-binding domain-like"/>
    <property type="match status" value="1"/>
</dbReference>
<dbReference type="InterPro" id="IPR000524">
    <property type="entry name" value="Tscrpt_reg_HTH_GntR"/>
</dbReference>
<dbReference type="PROSITE" id="PS50949">
    <property type="entry name" value="HTH_GNTR"/>
    <property type="match status" value="1"/>
</dbReference>
<dbReference type="PANTHER" id="PTHR43537:SF45">
    <property type="entry name" value="GNTR FAMILY REGULATORY PROTEIN"/>
    <property type="match status" value="1"/>
</dbReference>
<evidence type="ECO:0000256" key="4">
    <source>
        <dbReference type="SAM" id="MobiDB-lite"/>
    </source>
</evidence>
<dbReference type="GO" id="GO:0003700">
    <property type="term" value="F:DNA-binding transcription factor activity"/>
    <property type="evidence" value="ECO:0007669"/>
    <property type="project" value="InterPro"/>
</dbReference>
<dbReference type="SMART" id="SM00895">
    <property type="entry name" value="FCD"/>
    <property type="match status" value="1"/>
</dbReference>
<dbReference type="SUPFAM" id="SSF48008">
    <property type="entry name" value="GntR ligand-binding domain-like"/>
    <property type="match status" value="1"/>
</dbReference>
<organism evidence="6 7">
    <name type="scientific">Glaciibacter psychrotolerans</name>
    <dbReference type="NCBI Taxonomy" id="670054"/>
    <lineage>
        <taxon>Bacteria</taxon>
        <taxon>Bacillati</taxon>
        <taxon>Actinomycetota</taxon>
        <taxon>Actinomycetes</taxon>
        <taxon>Micrococcales</taxon>
        <taxon>Microbacteriaceae</taxon>
        <taxon>Glaciibacter</taxon>
    </lineage>
</organism>
<evidence type="ECO:0000256" key="1">
    <source>
        <dbReference type="ARBA" id="ARBA00023015"/>
    </source>
</evidence>
<feature type="region of interest" description="Disordered" evidence="4">
    <location>
        <begin position="204"/>
        <end position="237"/>
    </location>
</feature>
<dbReference type="InterPro" id="IPR036390">
    <property type="entry name" value="WH_DNA-bd_sf"/>
</dbReference>
<dbReference type="GO" id="GO:0003677">
    <property type="term" value="F:DNA binding"/>
    <property type="evidence" value="ECO:0007669"/>
    <property type="project" value="UniProtKB-KW"/>
</dbReference>
<dbReference type="InterPro" id="IPR011711">
    <property type="entry name" value="GntR_C"/>
</dbReference>
<dbReference type="SMART" id="SM00345">
    <property type="entry name" value="HTH_GNTR"/>
    <property type="match status" value="1"/>
</dbReference>
<proteinExistence type="predicted"/>
<keyword evidence="1" id="KW-0805">Transcription regulation</keyword>
<keyword evidence="7" id="KW-1185">Reference proteome</keyword>
<evidence type="ECO:0000256" key="3">
    <source>
        <dbReference type="ARBA" id="ARBA00023163"/>
    </source>
</evidence>
<dbReference type="PANTHER" id="PTHR43537">
    <property type="entry name" value="TRANSCRIPTIONAL REGULATOR, GNTR FAMILY"/>
    <property type="match status" value="1"/>
</dbReference>
<sequence>MTVTPRNVGETVRVTGVLRDQIIGGERAPGARLVEREIATALGVSRVPVREALRVLLAEGLVLARPHSWMTVRQFTERDIEELFQVRAAFDSLAFALAAREAGPDALARLALVLSAESDASAKAGASRAASASFHDLVIEISGNSLLAELWRTLSGRMRWLLGQHDHPIEMHEEHARLYAAIAAGDEKAAAALAMSHLETSRRAFEARIGSRSPTPEQKTRRHSRRSDAVKGNAEAT</sequence>
<reference evidence="6 7" key="1">
    <citation type="submission" date="2020-07" db="EMBL/GenBank/DDBJ databases">
        <title>Sequencing the genomes of 1000 actinobacteria strains.</title>
        <authorList>
            <person name="Klenk H.-P."/>
        </authorList>
    </citation>
    <scope>NUCLEOTIDE SEQUENCE [LARGE SCALE GENOMIC DNA]</scope>
    <source>
        <strain evidence="6 7">LI1</strain>
    </source>
</reference>
<keyword evidence="3" id="KW-0804">Transcription</keyword>
<evidence type="ECO:0000256" key="2">
    <source>
        <dbReference type="ARBA" id="ARBA00023125"/>
    </source>
</evidence>
<dbReference type="Pfam" id="PF07729">
    <property type="entry name" value="FCD"/>
    <property type="match status" value="1"/>
</dbReference>
<dbReference type="InterPro" id="IPR036388">
    <property type="entry name" value="WH-like_DNA-bd_sf"/>
</dbReference>
<protein>
    <submittedName>
        <fullName evidence="6">DNA-binding GntR family transcriptional regulator</fullName>
    </submittedName>
</protein>
<dbReference type="CDD" id="cd07377">
    <property type="entry name" value="WHTH_GntR"/>
    <property type="match status" value="1"/>
</dbReference>
<dbReference type="Gene3D" id="1.10.10.10">
    <property type="entry name" value="Winged helix-like DNA-binding domain superfamily/Winged helix DNA-binding domain"/>
    <property type="match status" value="1"/>
</dbReference>
<name>A0A7Z0EFC1_9MICO</name>
<dbReference type="EMBL" id="JACCFM010000001">
    <property type="protein sequence ID" value="NYJ20637.1"/>
    <property type="molecule type" value="Genomic_DNA"/>
</dbReference>
<feature type="domain" description="HTH gntR-type" evidence="5">
    <location>
        <begin position="8"/>
        <end position="75"/>
    </location>
</feature>
<dbReference type="RefSeq" id="WP_179579229.1">
    <property type="nucleotide sequence ID" value="NZ_JACCFM010000001.1"/>
</dbReference>
<gene>
    <name evidence="6" type="ORF">HNR05_002428</name>
</gene>
<evidence type="ECO:0000313" key="7">
    <source>
        <dbReference type="Proteomes" id="UP000537260"/>
    </source>
</evidence>
<comment type="caution">
    <text evidence="6">The sequence shown here is derived from an EMBL/GenBank/DDBJ whole genome shotgun (WGS) entry which is preliminary data.</text>
</comment>
<dbReference type="PRINTS" id="PR00035">
    <property type="entry name" value="HTHGNTR"/>
</dbReference>
<keyword evidence="2 6" id="KW-0238">DNA-binding</keyword>
<evidence type="ECO:0000259" key="5">
    <source>
        <dbReference type="PROSITE" id="PS50949"/>
    </source>
</evidence>
<dbReference type="SUPFAM" id="SSF46785">
    <property type="entry name" value="Winged helix' DNA-binding domain"/>
    <property type="match status" value="1"/>
</dbReference>
<dbReference type="AlphaFoldDB" id="A0A7Z0EFC1"/>
<accession>A0A7Z0EFC1</accession>
<evidence type="ECO:0000313" key="6">
    <source>
        <dbReference type="EMBL" id="NYJ20637.1"/>
    </source>
</evidence>